<dbReference type="Proteomes" id="UP001162164">
    <property type="component" value="Unassembled WGS sequence"/>
</dbReference>
<sequence length="89" mass="10274">MDLSRAKRILKLALEKQDVSISNNSEDKSNNLLNVALLHDVVILIIANMRLVERLRFLLHKLKSPWTFDGYRSVAVERNPPFGLQVLFM</sequence>
<accession>A0ABQ9J5F2</accession>
<organism evidence="1 2">
    <name type="scientific">Molorchus minor</name>
    <dbReference type="NCBI Taxonomy" id="1323400"/>
    <lineage>
        <taxon>Eukaryota</taxon>
        <taxon>Metazoa</taxon>
        <taxon>Ecdysozoa</taxon>
        <taxon>Arthropoda</taxon>
        <taxon>Hexapoda</taxon>
        <taxon>Insecta</taxon>
        <taxon>Pterygota</taxon>
        <taxon>Neoptera</taxon>
        <taxon>Endopterygota</taxon>
        <taxon>Coleoptera</taxon>
        <taxon>Polyphaga</taxon>
        <taxon>Cucujiformia</taxon>
        <taxon>Chrysomeloidea</taxon>
        <taxon>Cerambycidae</taxon>
        <taxon>Lamiinae</taxon>
        <taxon>Monochamini</taxon>
        <taxon>Molorchus</taxon>
    </lineage>
</organism>
<reference evidence="1" key="1">
    <citation type="journal article" date="2023" name="Insect Mol. Biol.">
        <title>Genome sequencing provides insights into the evolution of gene families encoding plant cell wall-degrading enzymes in longhorned beetles.</title>
        <authorList>
            <person name="Shin N.R."/>
            <person name="Okamura Y."/>
            <person name="Kirsch R."/>
            <person name="Pauchet Y."/>
        </authorList>
    </citation>
    <scope>NUCLEOTIDE SEQUENCE</scope>
    <source>
        <strain evidence="1">MMC_N1</strain>
    </source>
</reference>
<comment type="caution">
    <text evidence="1">The sequence shown here is derived from an EMBL/GenBank/DDBJ whole genome shotgun (WGS) entry which is preliminary data.</text>
</comment>
<name>A0ABQ9J5F2_9CUCU</name>
<evidence type="ECO:0000313" key="2">
    <source>
        <dbReference type="Proteomes" id="UP001162164"/>
    </source>
</evidence>
<gene>
    <name evidence="1" type="ORF">NQ317_014742</name>
</gene>
<keyword evidence="2" id="KW-1185">Reference proteome</keyword>
<protein>
    <submittedName>
        <fullName evidence="1">Uncharacterized protein</fullName>
    </submittedName>
</protein>
<proteinExistence type="predicted"/>
<dbReference type="EMBL" id="JAPWTJ010001310">
    <property type="protein sequence ID" value="KAJ8972708.1"/>
    <property type="molecule type" value="Genomic_DNA"/>
</dbReference>
<evidence type="ECO:0000313" key="1">
    <source>
        <dbReference type="EMBL" id="KAJ8972708.1"/>
    </source>
</evidence>